<dbReference type="AlphaFoldDB" id="A0A7C3RJK4"/>
<dbReference type="Gene3D" id="2.60.120.260">
    <property type="entry name" value="Galactose-binding domain-like"/>
    <property type="match status" value="1"/>
</dbReference>
<dbReference type="InterPro" id="IPR036116">
    <property type="entry name" value="FN3_sf"/>
</dbReference>
<dbReference type="PROSITE" id="PS51257">
    <property type="entry name" value="PROKAR_LIPOPROTEIN"/>
    <property type="match status" value="1"/>
</dbReference>
<accession>A0A7C3RJK4</accession>
<dbReference type="SUPFAM" id="SSF49265">
    <property type="entry name" value="Fibronectin type III"/>
    <property type="match status" value="1"/>
</dbReference>
<name>A0A7C3RJK4_DICTH</name>
<proteinExistence type="predicted"/>
<dbReference type="InterPro" id="IPR003961">
    <property type="entry name" value="FN3_dom"/>
</dbReference>
<dbReference type="InterPro" id="IPR003305">
    <property type="entry name" value="CenC_carb-bd"/>
</dbReference>
<dbReference type="Gene3D" id="2.60.40.10">
    <property type="entry name" value="Immunoglobulins"/>
    <property type="match status" value="1"/>
</dbReference>
<dbReference type="EMBL" id="DTIN01000011">
    <property type="protein sequence ID" value="HFX13160.1"/>
    <property type="molecule type" value="Genomic_DNA"/>
</dbReference>
<evidence type="ECO:0000256" key="1">
    <source>
        <dbReference type="ARBA" id="ARBA00022801"/>
    </source>
</evidence>
<organism evidence="3">
    <name type="scientific">Dictyoglomus thermophilum</name>
    <dbReference type="NCBI Taxonomy" id="14"/>
    <lineage>
        <taxon>Bacteria</taxon>
        <taxon>Pseudomonadati</taxon>
        <taxon>Dictyoglomota</taxon>
        <taxon>Dictyoglomia</taxon>
        <taxon>Dictyoglomales</taxon>
        <taxon>Dictyoglomaceae</taxon>
        <taxon>Dictyoglomus</taxon>
    </lineage>
</organism>
<evidence type="ECO:0000313" key="3">
    <source>
        <dbReference type="EMBL" id="HFX13160.1"/>
    </source>
</evidence>
<dbReference type="SUPFAM" id="SSF49785">
    <property type="entry name" value="Galactose-binding domain-like"/>
    <property type="match status" value="1"/>
</dbReference>
<gene>
    <name evidence="3" type="ORF">ENW00_03250</name>
</gene>
<keyword evidence="1" id="KW-0378">Hydrolase</keyword>
<dbReference type="PROSITE" id="PS50853">
    <property type="entry name" value="FN3"/>
    <property type="match status" value="1"/>
</dbReference>
<comment type="caution">
    <text evidence="3">The sequence shown here is derived from an EMBL/GenBank/DDBJ whole genome shotgun (WGS) entry which is preliminary data.</text>
</comment>
<feature type="domain" description="Fibronectin type-III" evidence="2">
    <location>
        <begin position="33"/>
        <end position="130"/>
    </location>
</feature>
<evidence type="ECO:0000259" key="2">
    <source>
        <dbReference type="PROSITE" id="PS50853"/>
    </source>
</evidence>
<reference evidence="3" key="1">
    <citation type="journal article" date="2020" name="mSystems">
        <title>Genome- and Community-Level Interaction Insights into Carbon Utilization and Element Cycling Functions of Hydrothermarchaeota in Hydrothermal Sediment.</title>
        <authorList>
            <person name="Zhou Z."/>
            <person name="Liu Y."/>
            <person name="Xu W."/>
            <person name="Pan J."/>
            <person name="Luo Z.H."/>
            <person name="Li M."/>
        </authorList>
    </citation>
    <scope>NUCLEOTIDE SEQUENCE [LARGE SCALE GENOMIC DNA]</scope>
    <source>
        <strain evidence="3">SpSt-81</strain>
    </source>
</reference>
<sequence length="273" mass="30675">MFKKLLVLCLLFCIFILIGGCTPKTSLEGLPEAPSNLIAELVDPILTEVRVKLVWKDNSNNEDGFIVERKTSSGQYESIAQLEPNTTSYIDDSVSRNSVYSYRIKAYNDKGNRISNEFQIEVPIVSTSFEDETIQSWQPRGSGVSININSDVAKYGNYSLFVSGRSSNWHGAQIPLLSQDGVQYLQPGNTYSIKVWVYQNSGSEQKITLTMQRTNNDGSTNYDTIVWQKNVPNETWVELSGSYNVPTDAIELLLYVESPDQSLSYYIDGLMVK</sequence>
<dbReference type="GO" id="GO:0016798">
    <property type="term" value="F:hydrolase activity, acting on glycosyl bonds"/>
    <property type="evidence" value="ECO:0007669"/>
    <property type="project" value="InterPro"/>
</dbReference>
<protein>
    <recommendedName>
        <fullName evidence="2">Fibronectin type-III domain-containing protein</fullName>
    </recommendedName>
</protein>
<dbReference type="InterPro" id="IPR008979">
    <property type="entry name" value="Galactose-bd-like_sf"/>
</dbReference>
<dbReference type="Pfam" id="PF02018">
    <property type="entry name" value="CBM_4_9"/>
    <property type="match status" value="1"/>
</dbReference>
<dbReference type="CDD" id="cd00063">
    <property type="entry name" value="FN3"/>
    <property type="match status" value="1"/>
</dbReference>
<dbReference type="InterPro" id="IPR013783">
    <property type="entry name" value="Ig-like_fold"/>
</dbReference>